<proteinExistence type="predicted"/>
<reference evidence="2 3" key="1">
    <citation type="journal article" date="2011" name="PLoS Genet.">
        <title>Comparative genomic analysis of human fungal pathogens causing paracoccidioidomycosis.</title>
        <authorList>
            <person name="Desjardins C.A."/>
            <person name="Champion M.D."/>
            <person name="Holder J.W."/>
            <person name="Muszewska A."/>
            <person name="Goldberg J."/>
            <person name="Bailao A.M."/>
            <person name="Brigido M.M."/>
            <person name="Ferreira M.E."/>
            <person name="Garcia A.M."/>
            <person name="Grynberg M."/>
            <person name="Gujja S."/>
            <person name="Heiman D.I."/>
            <person name="Henn M.R."/>
            <person name="Kodira C.D."/>
            <person name="Leon-Narvaez H."/>
            <person name="Longo L.V."/>
            <person name="Ma L.J."/>
            <person name="Malavazi I."/>
            <person name="Matsuo A.L."/>
            <person name="Morais F.V."/>
            <person name="Pereira M."/>
            <person name="Rodriguez-Brito S."/>
            <person name="Sakthikumar S."/>
            <person name="Salem-Izacc S.M."/>
            <person name="Sykes S.M."/>
            <person name="Teixeira M.M."/>
            <person name="Vallejo M.C."/>
            <person name="Walter M.E."/>
            <person name="Yandava C."/>
            <person name="Young S."/>
            <person name="Zeng Q."/>
            <person name="Zucker J."/>
            <person name="Felipe M.S."/>
            <person name="Goldman G.H."/>
            <person name="Haas B.J."/>
            <person name="McEwen J.G."/>
            <person name="Nino-Vega G."/>
            <person name="Puccia R."/>
            <person name="San-Blas G."/>
            <person name="Soares C.M."/>
            <person name="Birren B.W."/>
            <person name="Cuomo C.A."/>
        </authorList>
    </citation>
    <scope>NUCLEOTIDE SEQUENCE [LARGE SCALE GENOMIC DNA]</scope>
    <source>
        <strain evidence="3">ATCC MYA-826 / Pb01</strain>
    </source>
</reference>
<dbReference type="VEuPathDB" id="FungiDB:PAAG_02780"/>
<evidence type="ECO:0000313" key="2">
    <source>
        <dbReference type="EMBL" id="EEH40804.2"/>
    </source>
</evidence>
<name>C1GW85_PARBA</name>
<dbReference type="OMA" id="NWGENAD"/>
<gene>
    <name evidence="2" type="ORF">PAAG_02780</name>
</gene>
<evidence type="ECO:0000313" key="3">
    <source>
        <dbReference type="Proteomes" id="UP000002059"/>
    </source>
</evidence>
<dbReference type="OrthoDB" id="4183015at2759"/>
<dbReference type="EMBL" id="KN293997">
    <property type="protein sequence ID" value="EEH40804.2"/>
    <property type="molecule type" value="Genomic_DNA"/>
</dbReference>
<feature type="compositionally biased region" description="Basic and acidic residues" evidence="1">
    <location>
        <begin position="8"/>
        <end position="23"/>
    </location>
</feature>
<dbReference type="AlphaFoldDB" id="C1GW85"/>
<dbReference type="eggNOG" id="ENOG502RQPX">
    <property type="taxonomic scope" value="Eukaryota"/>
</dbReference>
<dbReference type="GeneID" id="9098739"/>
<dbReference type="RefSeq" id="XP_015701826.1">
    <property type="nucleotide sequence ID" value="XM_015844748.1"/>
</dbReference>
<keyword evidence="3" id="KW-1185">Reference proteome</keyword>
<protein>
    <submittedName>
        <fullName evidence="2">Uncharacterized protein</fullName>
    </submittedName>
</protein>
<dbReference type="Proteomes" id="UP000002059">
    <property type="component" value="Partially assembled WGS sequence"/>
</dbReference>
<dbReference type="HOGENOM" id="CLU_100267_0_0_1"/>
<accession>C1GW85</accession>
<sequence length="245" mass="27295">MGCGSSKIQKDGDALDTTFDKPRPAVRPPSQSARSQGRPVSGTGGGRRTVAPSQAASKAPSRTQSRTQSRNQSRTQSRTHSRSQSYAGSKVPSRRGTQAHKRRSTALGTIPDEQPPEDSTIRDEVTAFRLFIDQHSINFYRTQRDDSGALISRYIARTIISNVIEKHMNDHRVAENLAGALVKYANDPTDKRRDDHLLILCKTARMIGDMMGRHPANWTFSWHGGSDIQFPTVMRGREEFLEASY</sequence>
<evidence type="ECO:0000256" key="1">
    <source>
        <dbReference type="SAM" id="MobiDB-lite"/>
    </source>
</evidence>
<feature type="region of interest" description="Disordered" evidence="1">
    <location>
        <begin position="1"/>
        <end position="119"/>
    </location>
</feature>
<feature type="compositionally biased region" description="Low complexity" evidence="1">
    <location>
        <begin position="61"/>
        <end position="85"/>
    </location>
</feature>
<organism evidence="2 3">
    <name type="scientific">Paracoccidioides lutzii (strain ATCC MYA-826 / Pb01)</name>
    <name type="common">Paracoccidioides brasiliensis</name>
    <dbReference type="NCBI Taxonomy" id="502779"/>
    <lineage>
        <taxon>Eukaryota</taxon>
        <taxon>Fungi</taxon>
        <taxon>Dikarya</taxon>
        <taxon>Ascomycota</taxon>
        <taxon>Pezizomycotina</taxon>
        <taxon>Eurotiomycetes</taxon>
        <taxon>Eurotiomycetidae</taxon>
        <taxon>Onygenales</taxon>
        <taxon>Ajellomycetaceae</taxon>
        <taxon>Paracoccidioides</taxon>
    </lineage>
</organism>
<dbReference type="KEGG" id="pbl:PAAG_02780"/>